<evidence type="ECO:0000256" key="3">
    <source>
        <dbReference type="ARBA" id="ARBA00023163"/>
    </source>
</evidence>
<evidence type="ECO:0000256" key="1">
    <source>
        <dbReference type="ARBA" id="ARBA00023015"/>
    </source>
</evidence>
<dbReference type="Gene3D" id="3.30.450.40">
    <property type="match status" value="1"/>
</dbReference>
<comment type="caution">
    <text evidence="6">The sequence shown here is derived from an EMBL/GenBank/DDBJ whole genome shotgun (WGS) entry which is preliminary data.</text>
</comment>
<dbReference type="PROSITE" id="PS51078">
    <property type="entry name" value="ICLR_ED"/>
    <property type="match status" value="1"/>
</dbReference>
<dbReference type="Gene3D" id="1.10.10.10">
    <property type="entry name" value="Winged helix-like DNA-binding domain superfamily/Winged helix DNA-binding domain"/>
    <property type="match status" value="1"/>
</dbReference>
<dbReference type="EMBL" id="QUMQ01000001">
    <property type="protein sequence ID" value="REF99257.1"/>
    <property type="molecule type" value="Genomic_DNA"/>
</dbReference>
<keyword evidence="2" id="KW-0238">DNA-binding</keyword>
<keyword evidence="1" id="KW-0805">Transcription regulation</keyword>
<dbReference type="SUPFAM" id="SSF55781">
    <property type="entry name" value="GAF domain-like"/>
    <property type="match status" value="1"/>
</dbReference>
<dbReference type="InterPro" id="IPR036390">
    <property type="entry name" value="WH_DNA-bd_sf"/>
</dbReference>
<evidence type="ECO:0000256" key="2">
    <source>
        <dbReference type="ARBA" id="ARBA00023125"/>
    </source>
</evidence>
<dbReference type="Pfam" id="PF09339">
    <property type="entry name" value="HTH_IclR"/>
    <property type="match status" value="1"/>
</dbReference>
<sequence>MSVTIATSVEPSTDPRTVNGIERALDVLLLFSRSHEPSLGVTEIGRRLGLSKAVVHRILTTLCSRQLIVADETSRRYVLGPASLALGRAFLDRVDVRDLAREPMRRLSEATSETSTLSIRLRHSRVYLDQVTPHRDVKMEVQVGAAFPLHAGSSSKAFLAFLTEAEREAYFASGPLTALTDHTVVDPHFLRDELRVIRERGYAASFGERQAGAASVAAPVFDHEGRPVVVISVCGPVERVRTRVGEIAQTLLAETRDLSARLGHNNS</sequence>
<dbReference type="GO" id="GO:0045892">
    <property type="term" value="P:negative regulation of DNA-templated transcription"/>
    <property type="evidence" value="ECO:0007669"/>
    <property type="project" value="TreeGrafter"/>
</dbReference>
<dbReference type="InterPro" id="IPR005471">
    <property type="entry name" value="Tscrpt_reg_IclR_N"/>
</dbReference>
<dbReference type="InterPro" id="IPR036388">
    <property type="entry name" value="WH-like_DNA-bd_sf"/>
</dbReference>
<dbReference type="PROSITE" id="PS51077">
    <property type="entry name" value="HTH_ICLR"/>
    <property type="match status" value="1"/>
</dbReference>
<evidence type="ECO:0000259" key="5">
    <source>
        <dbReference type="PROSITE" id="PS51078"/>
    </source>
</evidence>
<gene>
    <name evidence="6" type="ORF">DFJ67_5290</name>
</gene>
<dbReference type="InterPro" id="IPR014757">
    <property type="entry name" value="Tscrpt_reg_IclR_C"/>
</dbReference>
<protein>
    <submittedName>
        <fullName evidence="6">IclR family transcriptional regulator</fullName>
    </submittedName>
</protein>
<dbReference type="OrthoDB" id="8479143at2"/>
<dbReference type="GO" id="GO:0003677">
    <property type="term" value="F:DNA binding"/>
    <property type="evidence" value="ECO:0007669"/>
    <property type="project" value="UniProtKB-KW"/>
</dbReference>
<dbReference type="SUPFAM" id="SSF46785">
    <property type="entry name" value="Winged helix' DNA-binding domain"/>
    <property type="match status" value="1"/>
</dbReference>
<evidence type="ECO:0000259" key="4">
    <source>
        <dbReference type="PROSITE" id="PS51077"/>
    </source>
</evidence>
<evidence type="ECO:0000313" key="7">
    <source>
        <dbReference type="Proteomes" id="UP000256913"/>
    </source>
</evidence>
<reference evidence="6 7" key="1">
    <citation type="submission" date="2018-08" db="EMBL/GenBank/DDBJ databases">
        <title>Sequencing the genomes of 1000 actinobacteria strains.</title>
        <authorList>
            <person name="Klenk H.-P."/>
        </authorList>
    </citation>
    <scope>NUCLEOTIDE SEQUENCE [LARGE SCALE GENOMIC DNA]</scope>
    <source>
        <strain evidence="6 7">DSM 44099</strain>
    </source>
</reference>
<keyword evidence="7" id="KW-1185">Reference proteome</keyword>
<organism evidence="6 7">
    <name type="scientific">Asanoa ferruginea</name>
    <dbReference type="NCBI Taxonomy" id="53367"/>
    <lineage>
        <taxon>Bacteria</taxon>
        <taxon>Bacillati</taxon>
        <taxon>Actinomycetota</taxon>
        <taxon>Actinomycetes</taxon>
        <taxon>Micromonosporales</taxon>
        <taxon>Micromonosporaceae</taxon>
        <taxon>Asanoa</taxon>
    </lineage>
</organism>
<dbReference type="Proteomes" id="UP000256913">
    <property type="component" value="Unassembled WGS sequence"/>
</dbReference>
<proteinExistence type="predicted"/>
<dbReference type="PANTHER" id="PTHR30136">
    <property type="entry name" value="HELIX-TURN-HELIX TRANSCRIPTIONAL REGULATOR, ICLR FAMILY"/>
    <property type="match status" value="1"/>
</dbReference>
<accession>A0A3D9ZQ03</accession>
<dbReference type="Pfam" id="PF01614">
    <property type="entry name" value="IclR_C"/>
    <property type="match status" value="1"/>
</dbReference>
<dbReference type="InterPro" id="IPR050707">
    <property type="entry name" value="HTH_MetabolicPath_Reg"/>
</dbReference>
<feature type="domain" description="IclR-ED" evidence="5">
    <location>
        <begin position="82"/>
        <end position="264"/>
    </location>
</feature>
<dbReference type="PANTHER" id="PTHR30136:SF24">
    <property type="entry name" value="HTH-TYPE TRANSCRIPTIONAL REPRESSOR ALLR"/>
    <property type="match status" value="1"/>
</dbReference>
<feature type="domain" description="HTH iclR-type" evidence="4">
    <location>
        <begin position="18"/>
        <end position="81"/>
    </location>
</feature>
<dbReference type="GO" id="GO:0003700">
    <property type="term" value="F:DNA-binding transcription factor activity"/>
    <property type="evidence" value="ECO:0007669"/>
    <property type="project" value="TreeGrafter"/>
</dbReference>
<dbReference type="SMART" id="SM00346">
    <property type="entry name" value="HTH_ICLR"/>
    <property type="match status" value="1"/>
</dbReference>
<keyword evidence="3" id="KW-0804">Transcription</keyword>
<dbReference type="AlphaFoldDB" id="A0A3D9ZQ03"/>
<evidence type="ECO:0000313" key="6">
    <source>
        <dbReference type="EMBL" id="REF99257.1"/>
    </source>
</evidence>
<dbReference type="InterPro" id="IPR029016">
    <property type="entry name" value="GAF-like_dom_sf"/>
</dbReference>
<name>A0A3D9ZQ03_9ACTN</name>